<gene>
    <name evidence="2" type="ORF">METZ01_LOCUS177731</name>
</gene>
<feature type="non-terminal residue" evidence="2">
    <location>
        <position position="1"/>
    </location>
</feature>
<reference evidence="2" key="1">
    <citation type="submission" date="2018-05" db="EMBL/GenBank/DDBJ databases">
        <authorList>
            <person name="Lanie J.A."/>
            <person name="Ng W.-L."/>
            <person name="Kazmierczak K.M."/>
            <person name="Andrzejewski T.M."/>
            <person name="Davidsen T.M."/>
            <person name="Wayne K.J."/>
            <person name="Tettelin H."/>
            <person name="Glass J.I."/>
            <person name="Rusch D."/>
            <person name="Podicherti R."/>
            <person name="Tsui H.-C.T."/>
            <person name="Winkler M.E."/>
        </authorList>
    </citation>
    <scope>NUCLEOTIDE SEQUENCE</scope>
</reference>
<feature type="non-terminal residue" evidence="2">
    <location>
        <position position="78"/>
    </location>
</feature>
<accession>A0A382CHS2</accession>
<dbReference type="EMBL" id="UINC01034281">
    <property type="protein sequence ID" value="SVB24877.1"/>
    <property type="molecule type" value="Genomic_DNA"/>
</dbReference>
<sequence length="78" mass="8495">LLLGGPSVPGRSVQDTHTAHPPQHNRRCSIHRAWHQGLLGSQWVDGLPHPGMHNSNCLAWGRGTQPPLGQARSELGRL</sequence>
<name>A0A382CHS2_9ZZZZ</name>
<feature type="region of interest" description="Disordered" evidence="1">
    <location>
        <begin position="1"/>
        <end position="25"/>
    </location>
</feature>
<evidence type="ECO:0000256" key="1">
    <source>
        <dbReference type="SAM" id="MobiDB-lite"/>
    </source>
</evidence>
<proteinExistence type="predicted"/>
<organism evidence="2">
    <name type="scientific">marine metagenome</name>
    <dbReference type="NCBI Taxonomy" id="408172"/>
    <lineage>
        <taxon>unclassified sequences</taxon>
        <taxon>metagenomes</taxon>
        <taxon>ecological metagenomes</taxon>
    </lineage>
</organism>
<dbReference type="AlphaFoldDB" id="A0A382CHS2"/>
<evidence type="ECO:0000313" key="2">
    <source>
        <dbReference type="EMBL" id="SVB24877.1"/>
    </source>
</evidence>
<protein>
    <submittedName>
        <fullName evidence="2">Uncharacterized protein</fullName>
    </submittedName>
</protein>